<dbReference type="SUPFAM" id="SSF51735">
    <property type="entry name" value="NAD(P)-binding Rossmann-fold domains"/>
    <property type="match status" value="1"/>
</dbReference>
<sequence length="450" mass="49573">MTNSPLDPNRSTTRRSVLRSGTAAAIGTALGGSLAGNAFGNPAAGLIKPVTAGRPHTPVAQDEALRVAVIGPGGMGNGHIDGMLRARNEGVEKLDIVGIAEVCKPRRDATLRKILGSQGEGTCNAYVDYKEMLETERPHAVLIASTEHWHATHAVDSMAAGADVYVEKPMTLRLEDALWLKRTVDANDKICQVGTQYMMQDKYVQAKELIAKGAIGTPTMSQTSYCRNSRSGEWLYGIDESVKPGETLDWERWCGPLGLAEFDTEIYHRWRRYRRYSTGIIGDLLVHQMTPIIFALDMGLPTTVSAAGGHMVDKKMENHDNVMLTAQWTDDSGNPGHTMIVSGSTCNDRGLPILIRGHEADLMLGSNDVELLPQAPFVDDRDRQEIKCESKDWQGELRLDWLRCVRSRKPNRSTVDLGLAHMIVVDLATRALWQGGTWRFDEATGRVDRV</sequence>
<gene>
    <name evidence="3" type="primary">iolG_3</name>
    <name evidence="3" type="ORF">Pla163_12630</name>
</gene>
<dbReference type="SUPFAM" id="SSF55347">
    <property type="entry name" value="Glyceraldehyde-3-phosphate dehydrogenase-like, C-terminal domain"/>
    <property type="match status" value="1"/>
</dbReference>
<dbReference type="PANTHER" id="PTHR43818:SF5">
    <property type="entry name" value="OXIDOREDUCTASE FAMILY PROTEIN"/>
    <property type="match status" value="1"/>
</dbReference>
<dbReference type="Pfam" id="PF02894">
    <property type="entry name" value="GFO_IDH_MocA_C"/>
    <property type="match status" value="1"/>
</dbReference>
<evidence type="ECO:0000259" key="1">
    <source>
        <dbReference type="Pfam" id="PF01408"/>
    </source>
</evidence>
<dbReference type="EMBL" id="CP036290">
    <property type="protein sequence ID" value="QDU84158.1"/>
    <property type="molecule type" value="Genomic_DNA"/>
</dbReference>
<dbReference type="OrthoDB" id="9788246at2"/>
<protein>
    <submittedName>
        <fullName evidence="3">Inositol 2-dehydrogenase</fullName>
        <ecNumber evidence="3">1.1.1.18</ecNumber>
    </submittedName>
</protein>
<dbReference type="PROSITE" id="PS51318">
    <property type="entry name" value="TAT"/>
    <property type="match status" value="1"/>
</dbReference>
<evidence type="ECO:0000313" key="3">
    <source>
        <dbReference type="EMBL" id="QDU84158.1"/>
    </source>
</evidence>
<dbReference type="InterPro" id="IPR006311">
    <property type="entry name" value="TAT_signal"/>
</dbReference>
<dbReference type="Pfam" id="PF01408">
    <property type="entry name" value="GFO_IDH_MocA"/>
    <property type="match status" value="1"/>
</dbReference>
<proteinExistence type="predicted"/>
<dbReference type="EC" id="1.1.1.18" evidence="3"/>
<organism evidence="3 4">
    <name type="scientific">Rohdeia mirabilis</name>
    <dbReference type="NCBI Taxonomy" id="2528008"/>
    <lineage>
        <taxon>Bacteria</taxon>
        <taxon>Pseudomonadati</taxon>
        <taxon>Planctomycetota</taxon>
        <taxon>Planctomycetia</taxon>
        <taxon>Planctomycetia incertae sedis</taxon>
        <taxon>Rohdeia</taxon>
    </lineage>
</organism>
<reference evidence="3 4" key="1">
    <citation type="submission" date="2019-02" db="EMBL/GenBank/DDBJ databases">
        <title>Deep-cultivation of Planctomycetes and their phenomic and genomic characterization uncovers novel biology.</title>
        <authorList>
            <person name="Wiegand S."/>
            <person name="Jogler M."/>
            <person name="Boedeker C."/>
            <person name="Pinto D."/>
            <person name="Vollmers J."/>
            <person name="Rivas-Marin E."/>
            <person name="Kohn T."/>
            <person name="Peeters S.H."/>
            <person name="Heuer A."/>
            <person name="Rast P."/>
            <person name="Oberbeckmann S."/>
            <person name="Bunk B."/>
            <person name="Jeske O."/>
            <person name="Meyerdierks A."/>
            <person name="Storesund J.E."/>
            <person name="Kallscheuer N."/>
            <person name="Luecker S."/>
            <person name="Lage O.M."/>
            <person name="Pohl T."/>
            <person name="Merkel B.J."/>
            <person name="Hornburger P."/>
            <person name="Mueller R.-W."/>
            <person name="Bruemmer F."/>
            <person name="Labrenz M."/>
            <person name="Spormann A.M."/>
            <person name="Op den Camp H."/>
            <person name="Overmann J."/>
            <person name="Amann R."/>
            <person name="Jetten M.S.M."/>
            <person name="Mascher T."/>
            <person name="Medema M.H."/>
            <person name="Devos D.P."/>
            <person name="Kaster A.-K."/>
            <person name="Ovreas L."/>
            <person name="Rohde M."/>
            <person name="Galperin M.Y."/>
            <person name="Jogler C."/>
        </authorList>
    </citation>
    <scope>NUCLEOTIDE SEQUENCE [LARGE SCALE GENOMIC DNA]</scope>
    <source>
        <strain evidence="3 4">Pla163</strain>
    </source>
</reference>
<dbReference type="InterPro" id="IPR000683">
    <property type="entry name" value="Gfo/Idh/MocA-like_OxRdtase_N"/>
</dbReference>
<dbReference type="AlphaFoldDB" id="A0A518CY60"/>
<evidence type="ECO:0000259" key="2">
    <source>
        <dbReference type="Pfam" id="PF02894"/>
    </source>
</evidence>
<dbReference type="Gene3D" id="3.30.360.10">
    <property type="entry name" value="Dihydrodipicolinate Reductase, domain 2"/>
    <property type="match status" value="1"/>
</dbReference>
<dbReference type="InterPro" id="IPR050463">
    <property type="entry name" value="Gfo/Idh/MocA_oxidrdct_glycsds"/>
</dbReference>
<dbReference type="Gene3D" id="3.40.50.720">
    <property type="entry name" value="NAD(P)-binding Rossmann-like Domain"/>
    <property type="match status" value="1"/>
</dbReference>
<dbReference type="Proteomes" id="UP000319342">
    <property type="component" value="Chromosome"/>
</dbReference>
<feature type="domain" description="Gfo/Idh/MocA-like oxidoreductase N-terminal" evidence="1">
    <location>
        <begin position="65"/>
        <end position="194"/>
    </location>
</feature>
<keyword evidence="3" id="KW-0560">Oxidoreductase</keyword>
<feature type="domain" description="Gfo/Idh/MocA-like oxidoreductase C-terminal" evidence="2">
    <location>
        <begin position="207"/>
        <end position="432"/>
    </location>
</feature>
<dbReference type="GO" id="GO:0000166">
    <property type="term" value="F:nucleotide binding"/>
    <property type="evidence" value="ECO:0007669"/>
    <property type="project" value="InterPro"/>
</dbReference>
<dbReference type="InterPro" id="IPR036291">
    <property type="entry name" value="NAD(P)-bd_dom_sf"/>
</dbReference>
<name>A0A518CY60_9BACT</name>
<dbReference type="PANTHER" id="PTHR43818">
    <property type="entry name" value="BCDNA.GH03377"/>
    <property type="match status" value="1"/>
</dbReference>
<dbReference type="InterPro" id="IPR004104">
    <property type="entry name" value="Gfo/Idh/MocA-like_OxRdtase_C"/>
</dbReference>
<evidence type="ECO:0000313" key="4">
    <source>
        <dbReference type="Proteomes" id="UP000319342"/>
    </source>
</evidence>
<accession>A0A518CY60</accession>
<dbReference type="RefSeq" id="WP_145185184.1">
    <property type="nucleotide sequence ID" value="NZ_CP036290.1"/>
</dbReference>
<dbReference type="GO" id="GO:0050112">
    <property type="term" value="F:inositol 2-dehydrogenase (NAD+) activity"/>
    <property type="evidence" value="ECO:0007669"/>
    <property type="project" value="UniProtKB-EC"/>
</dbReference>
<keyword evidence="4" id="KW-1185">Reference proteome</keyword>